<feature type="compositionally biased region" description="Basic and acidic residues" evidence="2">
    <location>
        <begin position="96"/>
        <end position="112"/>
    </location>
</feature>
<dbReference type="STRING" id="29845.A0A1V6QYN2"/>
<reference evidence="4" key="1">
    <citation type="journal article" date="2017" name="Nat. Microbiol.">
        <title>Global analysis of biosynthetic gene clusters reveals vast potential of secondary metabolite production in Penicillium species.</title>
        <authorList>
            <person name="Nielsen J.C."/>
            <person name="Grijseels S."/>
            <person name="Prigent S."/>
            <person name="Ji B."/>
            <person name="Dainat J."/>
            <person name="Nielsen K.F."/>
            <person name="Frisvad J.C."/>
            <person name="Workman M."/>
            <person name="Nielsen J."/>
        </authorList>
    </citation>
    <scope>NUCLEOTIDE SEQUENCE [LARGE SCALE GENOMIC DNA]</scope>
    <source>
        <strain evidence="4">IBT 29486</strain>
    </source>
</reference>
<evidence type="ECO:0000313" key="4">
    <source>
        <dbReference type="Proteomes" id="UP000191518"/>
    </source>
</evidence>
<feature type="region of interest" description="Disordered" evidence="2">
    <location>
        <begin position="96"/>
        <end position="117"/>
    </location>
</feature>
<proteinExistence type="predicted"/>
<evidence type="ECO:0000313" key="3">
    <source>
        <dbReference type="EMBL" id="OQD94299.1"/>
    </source>
</evidence>
<gene>
    <name evidence="3" type="ORF">PENVUL_c149G00799</name>
</gene>
<feature type="coiled-coil region" evidence="1">
    <location>
        <begin position="143"/>
        <end position="177"/>
    </location>
</feature>
<accession>A0A1V6QYN2</accession>
<sequence>MVLTSNEKRAFFRQQCREALAAHIYDRLGLVVAPADVRLQPSVGDKYAWSVTESKKSLLQSNLGRGSVGLYKSICEELGRSLEAVTPQTLQVTQLERDHLPREEAGPARSDQEESGSFTAKIHELKCANHVLKDELDRTTIHLQGSLGENRILQANIRRLQDELDSSSSRATYLEDELVRIGSGITEAMQVLQEYQAHKGSMVSETNEFQAEQEHLFRCSDEGRHVRVDPLLEELRFNKIKGYGYSIWRITGKIAFKPTRHYQSLFFPLSIKPGSDGAAGEVQAAGEVLTPGTYISFSSPLKLDTGQ</sequence>
<evidence type="ECO:0000256" key="2">
    <source>
        <dbReference type="SAM" id="MobiDB-lite"/>
    </source>
</evidence>
<name>A0A1V6QYN2_9EURO</name>
<comment type="caution">
    <text evidence="3">The sequence shown here is derived from an EMBL/GenBank/DDBJ whole genome shotgun (WGS) entry which is preliminary data.</text>
</comment>
<dbReference type="Proteomes" id="UP000191518">
    <property type="component" value="Unassembled WGS sequence"/>
</dbReference>
<protein>
    <submittedName>
        <fullName evidence="3">Uncharacterized protein</fullName>
    </submittedName>
</protein>
<keyword evidence="1" id="KW-0175">Coiled coil</keyword>
<evidence type="ECO:0000256" key="1">
    <source>
        <dbReference type="SAM" id="Coils"/>
    </source>
</evidence>
<dbReference type="AlphaFoldDB" id="A0A1V6QYN2"/>
<organism evidence="3 4">
    <name type="scientific">Penicillium vulpinum</name>
    <dbReference type="NCBI Taxonomy" id="29845"/>
    <lineage>
        <taxon>Eukaryota</taxon>
        <taxon>Fungi</taxon>
        <taxon>Dikarya</taxon>
        <taxon>Ascomycota</taxon>
        <taxon>Pezizomycotina</taxon>
        <taxon>Eurotiomycetes</taxon>
        <taxon>Eurotiomycetidae</taxon>
        <taxon>Eurotiales</taxon>
        <taxon>Aspergillaceae</taxon>
        <taxon>Penicillium</taxon>
    </lineage>
</organism>
<keyword evidence="4" id="KW-1185">Reference proteome</keyword>
<dbReference type="EMBL" id="MDYP01000148">
    <property type="protein sequence ID" value="OQD94299.1"/>
    <property type="molecule type" value="Genomic_DNA"/>
</dbReference>